<accession>A0A251NNN0</accession>
<dbReference type="AlphaFoldDB" id="A0A251NNN0"/>
<sequence>MRGYPGSRVSTCVSFVISLTSFFGHTSINSLLAHNSFSSTIAGSSLRPLITALHLDFQISHTRKLSRVSMFLFSSFVQDLILSSSLNQISIVRKLWVPIRRQRGEPNHIARVQGHRKRTCSMDSSNCSHSTKTGNSQIFLLNKFSLVRTTFDC</sequence>
<dbReference type="Gramene" id="ONI00916">
    <property type="protein sequence ID" value="ONI00916"/>
    <property type="gene ID" value="PRUPE_6G111500"/>
</dbReference>
<proteinExistence type="predicted"/>
<reference evidence="1 2" key="1">
    <citation type="journal article" date="2013" name="Nat. Genet.">
        <title>The high-quality draft genome of peach (Prunus persica) identifies unique patterns of genetic diversity, domestication and genome evolution.</title>
        <authorList>
            <consortium name="International Peach Genome Initiative"/>
            <person name="Verde I."/>
            <person name="Abbott A.G."/>
            <person name="Scalabrin S."/>
            <person name="Jung S."/>
            <person name="Shu S."/>
            <person name="Marroni F."/>
            <person name="Zhebentyayeva T."/>
            <person name="Dettori M.T."/>
            <person name="Grimwood J."/>
            <person name="Cattonaro F."/>
            <person name="Zuccolo A."/>
            <person name="Rossini L."/>
            <person name="Jenkins J."/>
            <person name="Vendramin E."/>
            <person name="Meisel L.A."/>
            <person name="Decroocq V."/>
            <person name="Sosinski B."/>
            <person name="Prochnik S."/>
            <person name="Mitros T."/>
            <person name="Policriti A."/>
            <person name="Cipriani G."/>
            <person name="Dondini L."/>
            <person name="Ficklin S."/>
            <person name="Goodstein D.M."/>
            <person name="Xuan P."/>
            <person name="Del Fabbro C."/>
            <person name="Aramini V."/>
            <person name="Copetti D."/>
            <person name="Gonzalez S."/>
            <person name="Horner D.S."/>
            <person name="Falchi R."/>
            <person name="Lucas S."/>
            <person name="Mica E."/>
            <person name="Maldonado J."/>
            <person name="Lazzari B."/>
            <person name="Bielenberg D."/>
            <person name="Pirona R."/>
            <person name="Miculan M."/>
            <person name="Barakat A."/>
            <person name="Testolin R."/>
            <person name="Stella A."/>
            <person name="Tartarini S."/>
            <person name="Tonutti P."/>
            <person name="Arus P."/>
            <person name="Orellana A."/>
            <person name="Wells C."/>
            <person name="Main D."/>
            <person name="Vizzotto G."/>
            <person name="Silva H."/>
            <person name="Salamini F."/>
            <person name="Schmutz J."/>
            <person name="Morgante M."/>
            <person name="Rokhsar D.S."/>
        </authorList>
    </citation>
    <scope>NUCLEOTIDE SEQUENCE [LARGE SCALE GENOMIC DNA]</scope>
    <source>
        <strain evidence="2">cv. Nemared</strain>
    </source>
</reference>
<dbReference type="EMBL" id="CM007656">
    <property type="protein sequence ID" value="ONI00916.1"/>
    <property type="molecule type" value="Genomic_DNA"/>
</dbReference>
<dbReference type="Proteomes" id="UP000006882">
    <property type="component" value="Chromosome G6"/>
</dbReference>
<organism evidence="1 2">
    <name type="scientific">Prunus persica</name>
    <name type="common">Peach</name>
    <name type="synonym">Amygdalus persica</name>
    <dbReference type="NCBI Taxonomy" id="3760"/>
    <lineage>
        <taxon>Eukaryota</taxon>
        <taxon>Viridiplantae</taxon>
        <taxon>Streptophyta</taxon>
        <taxon>Embryophyta</taxon>
        <taxon>Tracheophyta</taxon>
        <taxon>Spermatophyta</taxon>
        <taxon>Magnoliopsida</taxon>
        <taxon>eudicotyledons</taxon>
        <taxon>Gunneridae</taxon>
        <taxon>Pentapetalae</taxon>
        <taxon>rosids</taxon>
        <taxon>fabids</taxon>
        <taxon>Rosales</taxon>
        <taxon>Rosaceae</taxon>
        <taxon>Amygdaloideae</taxon>
        <taxon>Amygdaleae</taxon>
        <taxon>Prunus</taxon>
    </lineage>
</organism>
<name>A0A251NNN0_PRUPE</name>
<gene>
    <name evidence="1" type="ORF">PRUPE_6G111500</name>
</gene>
<evidence type="ECO:0000313" key="2">
    <source>
        <dbReference type="Proteomes" id="UP000006882"/>
    </source>
</evidence>
<keyword evidence="2" id="KW-1185">Reference proteome</keyword>
<protein>
    <submittedName>
        <fullName evidence="1">Uncharacterized protein</fullName>
    </submittedName>
</protein>
<evidence type="ECO:0000313" key="1">
    <source>
        <dbReference type="EMBL" id="ONI00916.1"/>
    </source>
</evidence>